<name>A0A6J8EZ92_MYTCO</name>
<dbReference type="SUPFAM" id="SSF50494">
    <property type="entry name" value="Trypsin-like serine proteases"/>
    <property type="match status" value="1"/>
</dbReference>
<dbReference type="CDD" id="cd01670">
    <property type="entry name" value="Death"/>
    <property type="match status" value="1"/>
</dbReference>
<dbReference type="Proteomes" id="UP000507470">
    <property type="component" value="Unassembled WGS sequence"/>
</dbReference>
<accession>A0A6J8EZ92</accession>
<gene>
    <name evidence="2" type="ORF">MCOR_56941</name>
</gene>
<dbReference type="InterPro" id="IPR011029">
    <property type="entry name" value="DEATH-like_dom_sf"/>
</dbReference>
<dbReference type="Gene3D" id="1.10.533.10">
    <property type="entry name" value="Death Domain, Fas"/>
    <property type="match status" value="1"/>
</dbReference>
<dbReference type="InterPro" id="IPR000488">
    <property type="entry name" value="Death_dom"/>
</dbReference>
<keyword evidence="3" id="KW-1185">Reference proteome</keyword>
<sequence>MTAAHVVKDNIWSTFHNFLNENKYKECYVDFNYNGKKSKDTDSKYVFDIEKTVYFDPDTLDVAVLKLKRETHKEFPPPLESFKILDPEKNDDQHIYLIGHDKGDKLHINYGIGLWNPTEKRLKDLEKFCQEYGKENGYKELDRKDRLVIQCKFVSGASGCPGVIIHEDKATVVLIYTRGFPDFYFSKNFPEKKRREFPNERLLQQGVNIGPVFKSMTRNKMYLDLRNEIFPHQASEEQQQLNGQHQYAIDGAKKSINTYNPESSFENVKNLEDHITVRQETENNMAKVTTCTEGHSETAIQHASKYDRQESYALATGKRENIAYPHMKPPADDTDKTLQQETNLDVNAASEILDTVQEDKSVPNTNPGKIQQVTDITIEEWIGHDIQAYQGNQLKDLDLSILSKAINISKANSVALQLGLSQSDFEIIRYQTQADLCYLILYKWRNKTGNAATLEKLIGNLFRAWESDNGSVFTEQLKSAILKVMK</sequence>
<dbReference type="EMBL" id="CACVKT020010160">
    <property type="protein sequence ID" value="CAC5425092.1"/>
    <property type="molecule type" value="Genomic_DNA"/>
</dbReference>
<protein>
    <recommendedName>
        <fullName evidence="1">Death domain-containing protein</fullName>
    </recommendedName>
</protein>
<dbReference type="OrthoDB" id="6162750at2759"/>
<proteinExistence type="predicted"/>
<dbReference type="GO" id="GO:0007165">
    <property type="term" value="P:signal transduction"/>
    <property type="evidence" value="ECO:0007669"/>
    <property type="project" value="InterPro"/>
</dbReference>
<evidence type="ECO:0000313" key="3">
    <source>
        <dbReference type="Proteomes" id="UP000507470"/>
    </source>
</evidence>
<evidence type="ECO:0000313" key="2">
    <source>
        <dbReference type="EMBL" id="CAC5425092.1"/>
    </source>
</evidence>
<reference evidence="2 3" key="1">
    <citation type="submission" date="2020-06" db="EMBL/GenBank/DDBJ databases">
        <authorList>
            <person name="Li R."/>
            <person name="Bekaert M."/>
        </authorList>
    </citation>
    <scope>NUCLEOTIDE SEQUENCE [LARGE SCALE GENOMIC DNA]</scope>
    <source>
        <strain evidence="3">wild</strain>
    </source>
</reference>
<dbReference type="InterPro" id="IPR009003">
    <property type="entry name" value="Peptidase_S1_PA"/>
</dbReference>
<evidence type="ECO:0000259" key="1">
    <source>
        <dbReference type="PROSITE" id="PS50017"/>
    </source>
</evidence>
<dbReference type="Pfam" id="PF13365">
    <property type="entry name" value="Trypsin_2"/>
    <property type="match status" value="1"/>
</dbReference>
<organism evidence="2 3">
    <name type="scientific">Mytilus coruscus</name>
    <name type="common">Sea mussel</name>
    <dbReference type="NCBI Taxonomy" id="42192"/>
    <lineage>
        <taxon>Eukaryota</taxon>
        <taxon>Metazoa</taxon>
        <taxon>Spiralia</taxon>
        <taxon>Lophotrochozoa</taxon>
        <taxon>Mollusca</taxon>
        <taxon>Bivalvia</taxon>
        <taxon>Autobranchia</taxon>
        <taxon>Pteriomorphia</taxon>
        <taxon>Mytilida</taxon>
        <taxon>Mytiloidea</taxon>
        <taxon>Mytilidae</taxon>
        <taxon>Mytilinae</taxon>
        <taxon>Mytilus</taxon>
    </lineage>
</organism>
<dbReference type="PROSITE" id="PS50017">
    <property type="entry name" value="DEATH_DOMAIN"/>
    <property type="match status" value="1"/>
</dbReference>
<dbReference type="SUPFAM" id="SSF47986">
    <property type="entry name" value="DEATH domain"/>
    <property type="match status" value="1"/>
</dbReference>
<feature type="domain" description="Death" evidence="1">
    <location>
        <begin position="414"/>
        <end position="461"/>
    </location>
</feature>
<dbReference type="AlphaFoldDB" id="A0A6J8EZ92"/>